<sequence length="328" mass="38138">MVKLAAYPKQSCYPNTPIVNKSDFKREDCLILIVDDDRTMRNLLKIAMEEEGYRAIEAKNGDQCLQEYKNHKPNLVLLDAIMPEMDGFTCCQKLRSLEDNNNLPILMITALDDQDSIDQAFAAGATDYITKPIFWSVLSQRVNYLLFMGQTLKELTRVKSHLTKYEQWQRLEHQISYQWQRSFPIKSLFQDCLEQLRNPVEAERLGIHRMDGKLMAEAIAPGYPSVKTIEWKKITLLRLYQSSYEQGETIVLDFSEKFALSEEEKNTLEQLSLKSLTLIPLLLKDKLWGILWIHHCQGSYQWETWEIESLRHLSSLVVISSKITELAL</sequence>
<dbReference type="InterPro" id="IPR050595">
    <property type="entry name" value="Bact_response_regulator"/>
</dbReference>
<dbReference type="Pfam" id="PF01590">
    <property type="entry name" value="GAF"/>
    <property type="match status" value="1"/>
</dbReference>
<dbReference type="InterPro" id="IPR003018">
    <property type="entry name" value="GAF"/>
</dbReference>
<evidence type="ECO:0000313" key="12">
    <source>
        <dbReference type="Proteomes" id="UP000018130"/>
    </source>
</evidence>
<keyword evidence="6" id="KW-0238">DNA-binding</keyword>
<dbReference type="SUPFAM" id="SSF52172">
    <property type="entry name" value="CheY-like"/>
    <property type="match status" value="1"/>
</dbReference>
<dbReference type="AlphaFoldDB" id="T2JRB0"/>
<dbReference type="Proteomes" id="UP000018130">
    <property type="component" value="Unassembled WGS sequence"/>
</dbReference>
<reference evidence="11 12" key="1">
    <citation type="submission" date="2013-01" db="EMBL/GenBank/DDBJ databases">
        <authorList>
            <person name="Bench S."/>
        </authorList>
    </citation>
    <scope>NUCLEOTIDE SEQUENCE [LARGE SCALE GENOMIC DNA]</scope>
    <source>
        <strain evidence="11 12">WH 0402</strain>
    </source>
</reference>
<dbReference type="PROSITE" id="PS50046">
    <property type="entry name" value="PHYTOCHROME_2"/>
    <property type="match status" value="1"/>
</dbReference>
<proteinExistence type="predicted"/>
<dbReference type="PROSITE" id="PS50110">
    <property type="entry name" value="RESPONSE_REGULATORY"/>
    <property type="match status" value="1"/>
</dbReference>
<evidence type="ECO:0000256" key="3">
    <source>
        <dbReference type="ARBA" id="ARBA00022777"/>
    </source>
</evidence>
<dbReference type="PANTHER" id="PTHR44591:SF3">
    <property type="entry name" value="RESPONSE REGULATORY DOMAIN-CONTAINING PROTEIN"/>
    <property type="match status" value="1"/>
</dbReference>
<dbReference type="Gene3D" id="3.30.450.40">
    <property type="match status" value="1"/>
</dbReference>
<dbReference type="InterPro" id="IPR029016">
    <property type="entry name" value="GAF-like_dom_sf"/>
</dbReference>
<evidence type="ECO:0000256" key="6">
    <source>
        <dbReference type="ARBA" id="ARBA00023125"/>
    </source>
</evidence>
<dbReference type="FunFam" id="3.40.50.2300:FF:000001">
    <property type="entry name" value="DNA-binding response regulator PhoB"/>
    <property type="match status" value="1"/>
</dbReference>
<keyword evidence="4" id="KW-0902">Two-component regulatory system</keyword>
<protein>
    <submittedName>
        <fullName evidence="11">Two-component response regulator</fullName>
    </submittedName>
</protein>
<evidence type="ECO:0000256" key="2">
    <source>
        <dbReference type="ARBA" id="ARBA00022679"/>
    </source>
</evidence>
<accession>T2JRB0</accession>
<evidence type="ECO:0000259" key="9">
    <source>
        <dbReference type="PROSITE" id="PS50046"/>
    </source>
</evidence>
<keyword evidence="5" id="KW-0805">Transcription regulation</keyword>
<keyword evidence="3" id="KW-0418">Kinase</keyword>
<dbReference type="Pfam" id="PF00072">
    <property type="entry name" value="Response_reg"/>
    <property type="match status" value="1"/>
</dbReference>
<evidence type="ECO:0000256" key="4">
    <source>
        <dbReference type="ARBA" id="ARBA00023012"/>
    </source>
</evidence>
<dbReference type="PANTHER" id="PTHR44591">
    <property type="entry name" value="STRESS RESPONSE REGULATOR PROTEIN 1"/>
    <property type="match status" value="1"/>
</dbReference>
<organism evidence="11 12">
    <name type="scientific">Crocosphaera watsonii WH 0402</name>
    <dbReference type="NCBI Taxonomy" id="1284629"/>
    <lineage>
        <taxon>Bacteria</taxon>
        <taxon>Bacillati</taxon>
        <taxon>Cyanobacteriota</taxon>
        <taxon>Cyanophyceae</taxon>
        <taxon>Oscillatoriophycideae</taxon>
        <taxon>Chroococcales</taxon>
        <taxon>Aphanothecaceae</taxon>
        <taxon>Crocosphaera</taxon>
    </lineage>
</organism>
<evidence type="ECO:0000256" key="8">
    <source>
        <dbReference type="PROSITE-ProRule" id="PRU00169"/>
    </source>
</evidence>
<dbReference type="SMART" id="SM00448">
    <property type="entry name" value="REC"/>
    <property type="match status" value="1"/>
</dbReference>
<evidence type="ECO:0000256" key="7">
    <source>
        <dbReference type="ARBA" id="ARBA00023163"/>
    </source>
</evidence>
<dbReference type="EMBL" id="CAQN01000751">
    <property type="protein sequence ID" value="CCQ68383.1"/>
    <property type="molecule type" value="Genomic_DNA"/>
</dbReference>
<name>T2JRB0_CROWT</name>
<feature type="domain" description="Response regulatory" evidence="10">
    <location>
        <begin position="30"/>
        <end position="146"/>
    </location>
</feature>
<evidence type="ECO:0000259" key="10">
    <source>
        <dbReference type="PROSITE" id="PS50110"/>
    </source>
</evidence>
<gene>
    <name evidence="11" type="ORF">CWATWH0402_3556</name>
</gene>
<evidence type="ECO:0000313" key="11">
    <source>
        <dbReference type="EMBL" id="CCQ68383.1"/>
    </source>
</evidence>
<reference evidence="11 12" key="2">
    <citation type="submission" date="2013-09" db="EMBL/GenBank/DDBJ databases">
        <title>Whole genome comparison of six Crocosphaera watsonii strains with differing phenotypes.</title>
        <authorList>
            <person name="Bench S.R."/>
            <person name="Heller P."/>
            <person name="Frank I."/>
            <person name="Arciniega M."/>
            <person name="Shilova I.N."/>
            <person name="Zehr J.P."/>
        </authorList>
    </citation>
    <scope>NUCLEOTIDE SEQUENCE [LARGE SCALE GENOMIC DNA]</scope>
    <source>
        <strain evidence="11 12">WH 0402</strain>
    </source>
</reference>
<dbReference type="InterPro" id="IPR016132">
    <property type="entry name" value="Phyto_chromo_attachment"/>
</dbReference>
<feature type="domain" description="Phytochrome chromophore attachment site" evidence="9">
    <location>
        <begin position="194"/>
        <end position="316"/>
    </location>
</feature>
<keyword evidence="1 8" id="KW-0597">Phosphoprotein</keyword>
<keyword evidence="2" id="KW-0808">Transferase</keyword>
<dbReference type="SUPFAM" id="SSF55781">
    <property type="entry name" value="GAF domain-like"/>
    <property type="match status" value="1"/>
</dbReference>
<dbReference type="InterPro" id="IPR011006">
    <property type="entry name" value="CheY-like_superfamily"/>
</dbReference>
<feature type="modified residue" description="4-aspartylphosphate" evidence="8">
    <location>
        <position position="79"/>
    </location>
</feature>
<dbReference type="Gene3D" id="3.40.50.2300">
    <property type="match status" value="1"/>
</dbReference>
<dbReference type="GO" id="GO:0003677">
    <property type="term" value="F:DNA binding"/>
    <property type="evidence" value="ECO:0007669"/>
    <property type="project" value="UniProtKB-KW"/>
</dbReference>
<comment type="caution">
    <text evidence="11">The sequence shown here is derived from an EMBL/GenBank/DDBJ whole genome shotgun (WGS) entry which is preliminary data.</text>
</comment>
<evidence type="ECO:0000256" key="5">
    <source>
        <dbReference type="ARBA" id="ARBA00023015"/>
    </source>
</evidence>
<keyword evidence="7" id="KW-0804">Transcription</keyword>
<evidence type="ECO:0000256" key="1">
    <source>
        <dbReference type="ARBA" id="ARBA00022553"/>
    </source>
</evidence>
<dbReference type="GO" id="GO:0000160">
    <property type="term" value="P:phosphorelay signal transduction system"/>
    <property type="evidence" value="ECO:0007669"/>
    <property type="project" value="UniProtKB-KW"/>
</dbReference>
<dbReference type="GO" id="GO:0016301">
    <property type="term" value="F:kinase activity"/>
    <property type="evidence" value="ECO:0007669"/>
    <property type="project" value="UniProtKB-KW"/>
</dbReference>
<dbReference type="InterPro" id="IPR001789">
    <property type="entry name" value="Sig_transdc_resp-reg_receiver"/>
</dbReference>